<dbReference type="InterPro" id="IPR000219">
    <property type="entry name" value="DH_dom"/>
</dbReference>
<dbReference type="Gene3D" id="1.20.900.10">
    <property type="entry name" value="Dbl homology (DH) domain"/>
    <property type="match status" value="1"/>
</dbReference>
<dbReference type="InterPro" id="IPR016965">
    <property type="entry name" value="Pase_PHOSPHO-typ"/>
</dbReference>
<feature type="compositionally biased region" description="Pro residues" evidence="5">
    <location>
        <begin position="461"/>
        <end position="473"/>
    </location>
</feature>
<evidence type="ECO:0000313" key="7">
    <source>
        <dbReference type="EMBL" id="WFD18633.1"/>
    </source>
</evidence>
<organism evidence="7 8">
    <name type="scientific">Malassezia caprae</name>
    <dbReference type="NCBI Taxonomy" id="1381934"/>
    <lineage>
        <taxon>Eukaryota</taxon>
        <taxon>Fungi</taxon>
        <taxon>Dikarya</taxon>
        <taxon>Basidiomycota</taxon>
        <taxon>Ustilaginomycotina</taxon>
        <taxon>Malasseziomycetes</taxon>
        <taxon>Malasseziales</taxon>
        <taxon>Malasseziaceae</taxon>
        <taxon>Malassezia</taxon>
    </lineage>
</organism>
<feature type="compositionally biased region" description="Pro residues" evidence="5">
    <location>
        <begin position="486"/>
        <end position="499"/>
    </location>
</feature>
<feature type="compositionally biased region" description="Low complexity" evidence="5">
    <location>
        <begin position="819"/>
        <end position="831"/>
    </location>
</feature>
<proteinExistence type="predicted"/>
<dbReference type="PROSITE" id="PS50010">
    <property type="entry name" value="DH_2"/>
    <property type="match status" value="1"/>
</dbReference>
<feature type="compositionally biased region" description="Polar residues" evidence="5">
    <location>
        <begin position="691"/>
        <end position="716"/>
    </location>
</feature>
<feature type="region of interest" description="Disordered" evidence="5">
    <location>
        <begin position="690"/>
        <end position="864"/>
    </location>
</feature>
<keyword evidence="4" id="KW-0460">Magnesium</keyword>
<keyword evidence="8" id="KW-1185">Reference proteome</keyword>
<evidence type="ECO:0000313" key="8">
    <source>
        <dbReference type="Proteomes" id="UP001220961"/>
    </source>
</evidence>
<dbReference type="AlphaFoldDB" id="A0AAF0E6Z2"/>
<dbReference type="EMBL" id="CP119909">
    <property type="protein sequence ID" value="WFD18633.1"/>
    <property type="molecule type" value="Genomic_DNA"/>
</dbReference>
<dbReference type="InterPro" id="IPR006384">
    <property type="entry name" value="HAD_hydro_PyrdxlP_Pase-like"/>
</dbReference>
<dbReference type="GO" id="GO:0016791">
    <property type="term" value="F:phosphatase activity"/>
    <property type="evidence" value="ECO:0007669"/>
    <property type="project" value="InterPro"/>
</dbReference>
<dbReference type="InterPro" id="IPR036412">
    <property type="entry name" value="HAD-like_sf"/>
</dbReference>
<feature type="compositionally biased region" description="Low complexity" evidence="5">
    <location>
        <begin position="801"/>
        <end position="810"/>
    </location>
</feature>
<accession>A0AAF0E6Z2</accession>
<feature type="compositionally biased region" description="Polar residues" evidence="5">
    <location>
        <begin position="893"/>
        <end position="902"/>
    </location>
</feature>
<evidence type="ECO:0000256" key="2">
    <source>
        <dbReference type="ARBA" id="ARBA00022723"/>
    </source>
</evidence>
<dbReference type="PANTHER" id="PTHR20889">
    <property type="entry name" value="PHOSPHATASE, ORPHAN 1, 2"/>
    <property type="match status" value="1"/>
</dbReference>
<feature type="compositionally biased region" description="Pro residues" evidence="5">
    <location>
        <begin position="786"/>
        <end position="800"/>
    </location>
</feature>
<evidence type="ECO:0000256" key="1">
    <source>
        <dbReference type="ARBA" id="ARBA00001946"/>
    </source>
</evidence>
<dbReference type="NCBIfam" id="TIGR01488">
    <property type="entry name" value="HAD-SF-IB"/>
    <property type="match status" value="1"/>
</dbReference>
<comment type="cofactor">
    <cofactor evidence="1">
        <name>Mg(2+)</name>
        <dbReference type="ChEBI" id="CHEBI:18420"/>
    </cofactor>
</comment>
<dbReference type="GO" id="GO:0005085">
    <property type="term" value="F:guanyl-nucleotide exchange factor activity"/>
    <property type="evidence" value="ECO:0007669"/>
    <property type="project" value="InterPro"/>
</dbReference>
<dbReference type="NCBIfam" id="TIGR01489">
    <property type="entry name" value="DKMTPPase-SF"/>
    <property type="match status" value="1"/>
</dbReference>
<dbReference type="SUPFAM" id="SSF56784">
    <property type="entry name" value="HAD-like"/>
    <property type="match status" value="1"/>
</dbReference>
<evidence type="ECO:0000256" key="4">
    <source>
        <dbReference type="ARBA" id="ARBA00022842"/>
    </source>
</evidence>
<keyword evidence="3" id="KW-0378">Hydrolase</keyword>
<dbReference type="Proteomes" id="UP001220961">
    <property type="component" value="Chromosome 2"/>
</dbReference>
<evidence type="ECO:0000256" key="5">
    <source>
        <dbReference type="SAM" id="MobiDB-lite"/>
    </source>
</evidence>
<feature type="compositionally biased region" description="Pro residues" evidence="5">
    <location>
        <begin position="731"/>
        <end position="761"/>
    </location>
</feature>
<feature type="domain" description="DH" evidence="6">
    <location>
        <begin position="264"/>
        <end position="450"/>
    </location>
</feature>
<feature type="region of interest" description="Disordered" evidence="5">
    <location>
        <begin position="453"/>
        <end position="505"/>
    </location>
</feature>
<feature type="compositionally biased region" description="Low complexity" evidence="5">
    <location>
        <begin position="925"/>
        <end position="939"/>
    </location>
</feature>
<reference evidence="7" key="1">
    <citation type="submission" date="2023-03" db="EMBL/GenBank/DDBJ databases">
        <title>Mating type loci evolution in Malassezia.</title>
        <authorList>
            <person name="Coelho M.A."/>
        </authorList>
    </citation>
    <scope>NUCLEOTIDE SEQUENCE</scope>
    <source>
        <strain evidence="7">CBS 10434</strain>
    </source>
</reference>
<protein>
    <recommendedName>
        <fullName evidence="6">DH domain-containing protein</fullName>
    </recommendedName>
</protein>
<dbReference type="PANTHER" id="PTHR20889:SF12">
    <property type="entry name" value="LP01149P"/>
    <property type="match status" value="1"/>
</dbReference>
<evidence type="ECO:0000259" key="6">
    <source>
        <dbReference type="PROSITE" id="PS50010"/>
    </source>
</evidence>
<dbReference type="Gene3D" id="3.40.50.1000">
    <property type="entry name" value="HAD superfamily/HAD-like"/>
    <property type="match status" value="1"/>
</dbReference>
<name>A0AAF0E6Z2_9BASI</name>
<feature type="compositionally biased region" description="Low complexity" evidence="5">
    <location>
        <begin position="475"/>
        <end position="485"/>
    </location>
</feature>
<sequence>MVDQRDLAVNSLVLEDPPLDFAPLPSVASQLVVFDFDWSLADQDTDRWVHEVLSPRLRIEFVQRKPTMQFTDMCAYLLVELHKEGHSREAIEDALRSMPMHPAMIRGVRTLQASHPHTDFFLLSNSNEVYIQTILPSKGLMDPPLFKEIVTNPAHWEPSGLLRLSRRISPDGPQHTCRIGCSANMCKGDELDAFRARHASSRYERIVYVGDGGNDYCPILRLGKNDVAFVRRNRGLAKRILEEGGVQCTVRYWSVNAESGLQRKRTNPLGELIATEVRYVHDMGLAIRRVAAAWNPNNFPPREVDTMFRSLEVVLRTNTEFLRSLQEIGPNPSSPKGLGNLLMHWVDKLQSPYSHYLNTFVPNLNTLPSVQSNAELAAILTQLSREAPRSTADPTWTLDHFSELPLVRLRFYKKLYSRLLRSTQPGRSDHELLADANRKLDMLVGRAEQCKDAGVQGPAPMARPVPAAGPPPFTGSGAPPHSVAPGPAPPRAPMSPGPAPMAMGAPMGTPTSAMRPPVRGTPGRPPSGASMIPVSITQSIERQSLAQIQDRIDSTATVDVFTLEPKHCRLQMSPPTLPFQRQLLINDSVRLQLVLPGKERMYERARLILLTDLLLVGEDLAPHMLPPPSHDIRLMFPPLSGRFVDMDEQSSSNPCEIRLSIMKRVKLNILLPSPERKVQWVRELQACKQFGVQSRSPQRSRASNELNRTPSSTDAPNSHPVAGVPLSPQGQPRPPMAVSSPPPGAFPMSPPGALVRPPPGPAGAAPVRAPAPVPLSGTTPRAARPPVRPAPAPARPPPSSLPLQKLMQPLPLGPPVNGPPQAANTPPAAGAPLPPFAPGGAAPSSPAVPQGRAPLPPLLMPKSATNETLPLVPLAEQDAGRVGSPVPTEALTRASSLTSQESFPRVGGRPVDAADVTSNSRADDSNNNSPLVPSSLSRSFGSASEQVLAGFNPGAPMPVRPVKGPAGGAPETARKPESTAPLPSQMIKSTANRRSTDWMRDEEVDASAANAAMHHEEQSFNLCAQMRCKVFLKQSYAQWRSLGSARLRLYHLMPSQTNQLVVENDKKVIISSIVLPIAVERVGKTGVAVELSDLGRLTGIVYMLHMRSDESANGLFEQLLQGSSRSPVSSPSPN</sequence>
<keyword evidence="2" id="KW-0479">Metal-binding</keyword>
<dbReference type="GO" id="GO:0046872">
    <property type="term" value="F:metal ion binding"/>
    <property type="evidence" value="ECO:0007669"/>
    <property type="project" value="UniProtKB-KW"/>
</dbReference>
<feature type="region of interest" description="Disordered" evidence="5">
    <location>
        <begin position="876"/>
        <end position="998"/>
    </location>
</feature>
<dbReference type="InterPro" id="IPR035899">
    <property type="entry name" value="DBL_dom_sf"/>
</dbReference>
<dbReference type="SMART" id="SM00325">
    <property type="entry name" value="RhoGEF"/>
    <property type="match status" value="1"/>
</dbReference>
<evidence type="ECO:0000256" key="3">
    <source>
        <dbReference type="ARBA" id="ARBA00022801"/>
    </source>
</evidence>
<dbReference type="SUPFAM" id="SSF48065">
    <property type="entry name" value="DBL homology domain (DH-domain)"/>
    <property type="match status" value="1"/>
</dbReference>
<dbReference type="Pfam" id="PF06888">
    <property type="entry name" value="Put_Phosphatase"/>
    <property type="match status" value="1"/>
</dbReference>
<gene>
    <name evidence="7" type="ORF">MCAP1_000839</name>
</gene>
<feature type="compositionally biased region" description="Low complexity" evidence="5">
    <location>
        <begin position="838"/>
        <end position="851"/>
    </location>
</feature>
<dbReference type="InterPro" id="IPR023214">
    <property type="entry name" value="HAD_sf"/>
</dbReference>
<dbReference type="Pfam" id="PF00621">
    <property type="entry name" value="RhoGEF"/>
    <property type="match status" value="1"/>
</dbReference>